<dbReference type="FunFam" id="1.25.40.10:FF:000367">
    <property type="entry name" value="Tetratricopeptide repeat domain 1"/>
    <property type="match status" value="1"/>
</dbReference>
<organism evidence="7 8">
    <name type="scientific">Synaphobranchus kaupii</name>
    <name type="common">Kaup's arrowtooth eel</name>
    <dbReference type="NCBI Taxonomy" id="118154"/>
    <lineage>
        <taxon>Eukaryota</taxon>
        <taxon>Metazoa</taxon>
        <taxon>Chordata</taxon>
        <taxon>Craniata</taxon>
        <taxon>Vertebrata</taxon>
        <taxon>Euteleostomi</taxon>
        <taxon>Actinopterygii</taxon>
        <taxon>Neopterygii</taxon>
        <taxon>Teleostei</taxon>
        <taxon>Anguilliformes</taxon>
        <taxon>Synaphobranchidae</taxon>
        <taxon>Synaphobranchus</taxon>
    </lineage>
</organism>
<dbReference type="Gene3D" id="1.25.40.10">
    <property type="entry name" value="Tetratricopeptide repeat domain"/>
    <property type="match status" value="1"/>
</dbReference>
<dbReference type="InterPro" id="IPR011990">
    <property type="entry name" value="TPR-like_helical_dom_sf"/>
</dbReference>
<dbReference type="PANTHER" id="PTHR46014">
    <property type="entry name" value="TETRATRICOPEPTIDE REPEAT PROTEIN 1"/>
    <property type="match status" value="1"/>
</dbReference>
<comment type="caution">
    <text evidence="7">The sequence shown here is derived from an EMBL/GenBank/DDBJ whole genome shotgun (WGS) entry which is preliminary data.</text>
</comment>
<evidence type="ECO:0000256" key="1">
    <source>
        <dbReference type="ARBA" id="ARBA00022553"/>
    </source>
</evidence>
<feature type="region of interest" description="Disordered" evidence="6">
    <location>
        <begin position="51"/>
        <end position="213"/>
    </location>
</feature>
<evidence type="ECO:0000256" key="3">
    <source>
        <dbReference type="ARBA" id="ARBA00022803"/>
    </source>
</evidence>
<keyword evidence="3" id="KW-0802">TPR repeat</keyword>
<dbReference type="OrthoDB" id="1872379at2759"/>
<keyword evidence="8" id="KW-1185">Reference proteome</keyword>
<reference evidence="7" key="1">
    <citation type="journal article" date="2023" name="Science">
        <title>Genome structures resolve the early diversification of teleost fishes.</title>
        <authorList>
            <person name="Parey E."/>
            <person name="Louis A."/>
            <person name="Montfort J."/>
            <person name="Bouchez O."/>
            <person name="Roques C."/>
            <person name="Iampietro C."/>
            <person name="Lluch J."/>
            <person name="Castinel A."/>
            <person name="Donnadieu C."/>
            <person name="Desvignes T."/>
            <person name="Floi Bucao C."/>
            <person name="Jouanno E."/>
            <person name="Wen M."/>
            <person name="Mejri S."/>
            <person name="Dirks R."/>
            <person name="Jansen H."/>
            <person name="Henkel C."/>
            <person name="Chen W.J."/>
            <person name="Zahm M."/>
            <person name="Cabau C."/>
            <person name="Klopp C."/>
            <person name="Thompson A.W."/>
            <person name="Robinson-Rechavi M."/>
            <person name="Braasch I."/>
            <person name="Lecointre G."/>
            <person name="Bobe J."/>
            <person name="Postlethwait J.H."/>
            <person name="Berthelot C."/>
            <person name="Roest Crollius H."/>
            <person name="Guiguen Y."/>
        </authorList>
    </citation>
    <scope>NUCLEOTIDE SEQUENCE</scope>
    <source>
        <strain evidence="7">WJC10195</strain>
    </source>
</reference>
<dbReference type="Pfam" id="PF13181">
    <property type="entry name" value="TPR_8"/>
    <property type="match status" value="1"/>
</dbReference>
<keyword evidence="2" id="KW-0677">Repeat</keyword>
<dbReference type="EMBL" id="JAINUF010000025">
    <property type="protein sequence ID" value="KAJ8332673.1"/>
    <property type="molecule type" value="Genomic_DNA"/>
</dbReference>
<evidence type="ECO:0000256" key="6">
    <source>
        <dbReference type="SAM" id="MobiDB-lite"/>
    </source>
</evidence>
<evidence type="ECO:0000313" key="8">
    <source>
        <dbReference type="Proteomes" id="UP001152622"/>
    </source>
</evidence>
<dbReference type="InterPro" id="IPR052769">
    <property type="entry name" value="TPR_domain_protein"/>
</dbReference>
<comment type="subunit">
    <text evidence="4">Interacts with the GAP domain of NF1. Interacts (via TPR repeats) with HSP90AA1 and HSPA8.</text>
</comment>
<feature type="compositionally biased region" description="Acidic residues" evidence="6">
    <location>
        <begin position="120"/>
        <end position="142"/>
    </location>
</feature>
<evidence type="ECO:0000313" key="7">
    <source>
        <dbReference type="EMBL" id="KAJ8332673.1"/>
    </source>
</evidence>
<dbReference type="Pfam" id="PF00515">
    <property type="entry name" value="TPR_1"/>
    <property type="match status" value="1"/>
</dbReference>
<keyword evidence="1" id="KW-0597">Phosphoprotein</keyword>
<accession>A0A9Q1E5K1</accession>
<evidence type="ECO:0000256" key="5">
    <source>
        <dbReference type="ARBA" id="ARBA00067165"/>
    </source>
</evidence>
<gene>
    <name evidence="7" type="ORF">SKAU_G00424620</name>
</gene>
<dbReference type="SUPFAM" id="SSF48452">
    <property type="entry name" value="TPR-like"/>
    <property type="match status" value="1"/>
</dbReference>
<feature type="compositionally biased region" description="Basic and acidic residues" evidence="6">
    <location>
        <begin position="105"/>
        <end position="119"/>
    </location>
</feature>
<evidence type="ECO:0000256" key="2">
    <source>
        <dbReference type="ARBA" id="ARBA00022737"/>
    </source>
</evidence>
<feature type="compositionally biased region" description="Basic and acidic residues" evidence="6">
    <location>
        <begin position="189"/>
        <end position="211"/>
    </location>
</feature>
<feature type="compositionally biased region" description="Acidic residues" evidence="6">
    <location>
        <begin position="179"/>
        <end position="188"/>
    </location>
</feature>
<protein>
    <recommendedName>
        <fullName evidence="5">Tetratricopeptide repeat protein 1</fullName>
    </recommendedName>
</protein>
<dbReference type="Proteomes" id="UP001152622">
    <property type="component" value="Unassembled WGS sequence"/>
</dbReference>
<evidence type="ECO:0000256" key="4">
    <source>
        <dbReference type="ARBA" id="ARBA00063969"/>
    </source>
</evidence>
<feature type="compositionally biased region" description="Basic and acidic residues" evidence="6">
    <location>
        <begin position="143"/>
        <end position="165"/>
    </location>
</feature>
<name>A0A9Q1E5K1_SYNKA</name>
<dbReference type="AlphaFoldDB" id="A0A9Q1E5K1"/>
<dbReference type="InterPro" id="IPR019734">
    <property type="entry name" value="TPR_rpt"/>
</dbReference>
<dbReference type="PANTHER" id="PTHR46014:SF1">
    <property type="entry name" value="TETRATRICOPEPTIDE REPEAT PROTEIN 1"/>
    <property type="match status" value="1"/>
</dbReference>
<proteinExistence type="predicted"/>
<dbReference type="SMART" id="SM00028">
    <property type="entry name" value="TPR"/>
    <property type="match status" value="3"/>
</dbReference>
<sequence>MNSLVCILIRQGKTEVNFKKGRLALRVQGDLPMESGMEEETSEVLSTLALSEQSGHAAAPPGAPEQDEDSFFDCQETLGEESASRGGARAAEKETGGGEEEGEREGERADTDTERREGPEDGEEEEEGVSDGDGGEDWEDLGEEWREKGEQEAGGVEGEKEQAEEGKDDCDSELKEEAPVEFDEEYLQELEKDLSEEEKESRREESLRLKETGNGQFKKGEHVEAEGSYTAALGVCPVCYSKERSILFSNRAAARLHLDQKEKAIADCTKAIELNPNYVRAVLRRAELYEKTDKLDEALEDYKAVLEKDSTIPQAREACMLGPVRSGSMAAPFSPSAVETQHRVLRKAVRGQVS</sequence>